<organism evidence="8 9">
    <name type="scientific">Lasallia pustulata</name>
    <dbReference type="NCBI Taxonomy" id="136370"/>
    <lineage>
        <taxon>Eukaryota</taxon>
        <taxon>Fungi</taxon>
        <taxon>Dikarya</taxon>
        <taxon>Ascomycota</taxon>
        <taxon>Pezizomycotina</taxon>
        <taxon>Lecanoromycetes</taxon>
        <taxon>OSLEUM clade</taxon>
        <taxon>Umbilicariomycetidae</taxon>
        <taxon>Umbilicariales</taxon>
        <taxon>Umbilicariaceae</taxon>
        <taxon>Lasallia</taxon>
    </lineage>
</organism>
<feature type="compositionally biased region" description="Basic and acidic residues" evidence="5">
    <location>
        <begin position="780"/>
        <end position="814"/>
    </location>
</feature>
<dbReference type="InterPro" id="IPR013136">
    <property type="entry name" value="WSTF_Acf1_Cbp146"/>
</dbReference>
<dbReference type="InterPro" id="IPR028941">
    <property type="entry name" value="WHIM2_dom"/>
</dbReference>
<feature type="compositionally biased region" description="Acidic residues" evidence="5">
    <location>
        <begin position="759"/>
        <end position="769"/>
    </location>
</feature>
<evidence type="ECO:0000256" key="3">
    <source>
        <dbReference type="ARBA" id="ARBA00023242"/>
    </source>
</evidence>
<feature type="compositionally biased region" description="Basic and acidic residues" evidence="5">
    <location>
        <begin position="572"/>
        <end position="581"/>
    </location>
</feature>
<evidence type="ECO:0000259" key="6">
    <source>
        <dbReference type="PROSITE" id="PS50827"/>
    </source>
</evidence>
<keyword evidence="3 4" id="KW-0539">Nucleus</keyword>
<feature type="region of interest" description="Disordered" evidence="5">
    <location>
        <begin position="727"/>
        <end position="747"/>
    </location>
</feature>
<protein>
    <submittedName>
        <fullName evidence="8">WSTF/Acf1/Cbp146</fullName>
    </submittedName>
</protein>
<keyword evidence="2" id="KW-0175">Coiled coil</keyword>
<dbReference type="InterPro" id="IPR028942">
    <property type="entry name" value="WHIM1_dom"/>
</dbReference>
<evidence type="ECO:0000313" key="9">
    <source>
        <dbReference type="Proteomes" id="UP000192927"/>
    </source>
</evidence>
<dbReference type="Pfam" id="PF15613">
    <property type="entry name" value="WSD"/>
    <property type="match status" value="1"/>
</dbReference>
<dbReference type="EMBL" id="FWEW01001157">
    <property type="protein sequence ID" value="SLM36613.1"/>
    <property type="molecule type" value="Genomic_DNA"/>
</dbReference>
<feature type="region of interest" description="Disordered" evidence="5">
    <location>
        <begin position="980"/>
        <end position="1004"/>
    </location>
</feature>
<feature type="region of interest" description="Disordered" evidence="5">
    <location>
        <begin position="1042"/>
        <end position="1085"/>
    </location>
</feature>
<accession>A0A1W5D0F0</accession>
<keyword evidence="9" id="KW-1185">Reference proteome</keyword>
<sequence length="1085" mass="123932">MHAKDRGAHFPLHHASSRNDTPLLPSATSSAIHATAPSPSSVHVNTRPPGLRRVIRLLAKPPGLAGGPSTEAGGLGPVNSQHGAVQAKTGSIWSIEETDEIFTNYEDYLQRLDFYKQKRFICEITGHSGMSFFDALKSEMDASEEVDDAFPDALKEPILRKVQFSTISRIDNLVDYIFDEFKQDFYPGESVTVIVVDGERLNGIVREKTKFPELLKADGTLERKAFARYFVSLTNRPNEEALVDEEHIVRDRRTFTKQMLRSYIKNTVNREAWTGAPWIVKQNIAEEYRISSEVPAHLRYENKVAERKAHSSLKKGEYDGTILSFLSPHNRLPELKPKSHKSKNAQHDGTRTRHEQFMEYQRALAGNPAFGLNRTGQATNDAQYIHFFNNQPNGFPILAAKGQPKPPPPPPVKYPIEDLEIPPARDGTHRPVVKYLSEDTPTPQRRSEGAGSGILMESVGLLLETWNTLNVYCEVFQLDSFTFDDYVEALQFTSEEVQCELLVEIHCAVLKRLVNDLNDKNGQVQITLPAHVQEESEEEESINESSTLPTPTPEPEVKPTGRTTRSSLAKSEAAEIKEAVGRSRSSTADVKQHRAAELDHANRNYDWKTRLQHRDFKSGKWIIIVVGLLNQLSGNVRLQKTCNEVLAKLAPLDQDVTEETVISQYASLDVNLRVKILRVLCMLSLETKAIRGYMEDCAIQMTEFRKEKIEYQRARKMAMEELRILHEERKTLQPDNKSPSPVPELEELLDDSKIDTLEEDEDEVLDSEDEAPHQGRSLRRANDRALERKKKQEEEKARKEKAQAEKAKKPTKEAKHYEKLLKRIEEKKERIKECEVEIASLDNDLRESDCPRTRVLGKDRFWNRYYWLERNAMPYAGLPDSSTADAGYANGCLWVQGPDDMERRGFIELSDAENAQYRRAFQMSVPERKIIEEGPTHTFTANQWGYYDDPADLDALIGWLDVRGLREIKLRKELQAQREKISTHMEKRKEYHARSDDKKPEAGEIATRVSTRTKTYVDPTGHRCLAWRNTTALKELGHIHSQYMPGNKRQTQKHNKKPVEEEGRQTRATNKQGKIPTRQGTRYAF</sequence>
<dbReference type="GO" id="GO:0005634">
    <property type="term" value="C:nucleus"/>
    <property type="evidence" value="ECO:0007669"/>
    <property type="project" value="UniProtKB-SubCell"/>
</dbReference>
<evidence type="ECO:0000256" key="4">
    <source>
        <dbReference type="PROSITE-ProRule" id="PRU00475"/>
    </source>
</evidence>
<dbReference type="GO" id="GO:0000781">
    <property type="term" value="C:chromosome, telomeric region"/>
    <property type="evidence" value="ECO:0007669"/>
    <property type="project" value="GOC"/>
</dbReference>
<dbReference type="InterPro" id="IPR018501">
    <property type="entry name" value="DDT_dom"/>
</dbReference>
<feature type="domain" description="DDT" evidence="6">
    <location>
        <begin position="456"/>
        <end position="519"/>
    </location>
</feature>
<dbReference type="AlphaFoldDB" id="A0A1W5D0F0"/>
<evidence type="ECO:0000256" key="1">
    <source>
        <dbReference type="ARBA" id="ARBA00004123"/>
    </source>
</evidence>
<evidence type="ECO:0000256" key="2">
    <source>
        <dbReference type="ARBA" id="ARBA00023054"/>
    </source>
</evidence>
<name>A0A1W5D0F0_9LECA</name>
<comment type="subcellular location">
    <subcellularLocation>
        <location evidence="1 4">Nucleus</location>
    </subcellularLocation>
</comment>
<feature type="domain" description="WAC" evidence="7">
    <location>
        <begin position="90"/>
        <end position="199"/>
    </location>
</feature>
<evidence type="ECO:0000259" key="7">
    <source>
        <dbReference type="PROSITE" id="PS51136"/>
    </source>
</evidence>
<dbReference type="PANTHER" id="PTHR32075:SF6">
    <property type="entry name" value="ISWI CHROMATIN-REMODELING COMPLEX SUBUNIT YPL216W-RELATED"/>
    <property type="match status" value="1"/>
</dbReference>
<dbReference type="GO" id="GO:0000785">
    <property type="term" value="C:chromatin"/>
    <property type="evidence" value="ECO:0007669"/>
    <property type="project" value="UniProtKB-ARBA"/>
</dbReference>
<dbReference type="Pfam" id="PF10537">
    <property type="entry name" value="WAC_Acf1_DNA_bd"/>
    <property type="match status" value="1"/>
</dbReference>
<feature type="region of interest" description="Disordered" evidence="5">
    <location>
        <begin position="1"/>
        <end position="26"/>
    </location>
</feature>
<dbReference type="Pfam" id="PF02791">
    <property type="entry name" value="DDT"/>
    <property type="match status" value="1"/>
</dbReference>
<proteinExistence type="predicted"/>
<evidence type="ECO:0000256" key="5">
    <source>
        <dbReference type="SAM" id="MobiDB-lite"/>
    </source>
</evidence>
<dbReference type="PROSITE" id="PS51136">
    <property type="entry name" value="WAC"/>
    <property type="match status" value="1"/>
</dbReference>
<feature type="region of interest" description="Disordered" evidence="5">
    <location>
        <begin position="759"/>
        <end position="814"/>
    </location>
</feature>
<feature type="region of interest" description="Disordered" evidence="5">
    <location>
        <begin position="530"/>
        <end position="595"/>
    </location>
</feature>
<evidence type="ECO:0000313" key="8">
    <source>
        <dbReference type="EMBL" id="SLM36613.1"/>
    </source>
</evidence>
<feature type="compositionally biased region" description="Basic and acidic residues" evidence="5">
    <location>
        <begin position="980"/>
        <end position="1002"/>
    </location>
</feature>
<dbReference type="PANTHER" id="PTHR32075">
    <property type="entry name" value="ISWI CHROMATIN-REMODELING COMPLEX SUBUNIT YPL216W-RELATED"/>
    <property type="match status" value="1"/>
</dbReference>
<dbReference type="Proteomes" id="UP000192927">
    <property type="component" value="Unassembled WGS sequence"/>
</dbReference>
<dbReference type="Pfam" id="PF15612">
    <property type="entry name" value="WHIM1"/>
    <property type="match status" value="1"/>
</dbReference>
<dbReference type="GO" id="GO:0031509">
    <property type="term" value="P:subtelomeric heterochromatin formation"/>
    <property type="evidence" value="ECO:0007669"/>
    <property type="project" value="TreeGrafter"/>
</dbReference>
<dbReference type="PROSITE" id="PS50827">
    <property type="entry name" value="DDT"/>
    <property type="match status" value="1"/>
</dbReference>
<reference evidence="9" key="1">
    <citation type="submission" date="2017-03" db="EMBL/GenBank/DDBJ databases">
        <authorList>
            <person name="Sharma R."/>
            <person name="Thines M."/>
        </authorList>
    </citation>
    <scope>NUCLEOTIDE SEQUENCE [LARGE SCALE GENOMIC DNA]</scope>
</reference>